<dbReference type="GO" id="GO:0006355">
    <property type="term" value="P:regulation of DNA-templated transcription"/>
    <property type="evidence" value="ECO:0007669"/>
    <property type="project" value="InterPro"/>
</dbReference>
<keyword evidence="2" id="KW-0238">DNA-binding</keyword>
<comment type="caution">
    <text evidence="5">The sequence shown here is derived from an EMBL/GenBank/DDBJ whole genome shotgun (WGS) entry which is preliminary data.</text>
</comment>
<dbReference type="InterPro" id="IPR012318">
    <property type="entry name" value="HTH_CRP"/>
</dbReference>
<evidence type="ECO:0000256" key="3">
    <source>
        <dbReference type="ARBA" id="ARBA00023163"/>
    </source>
</evidence>
<evidence type="ECO:0000313" key="5">
    <source>
        <dbReference type="EMBL" id="PJO75683.1"/>
    </source>
</evidence>
<feature type="domain" description="Cyclic nucleotide-binding" evidence="4">
    <location>
        <begin position="41"/>
        <end position="148"/>
    </location>
</feature>
<dbReference type="Pfam" id="PF13545">
    <property type="entry name" value="HTH_Crp_2"/>
    <property type="match status" value="1"/>
</dbReference>
<keyword evidence="1" id="KW-0805">Transcription regulation</keyword>
<sequence>MLNSTNPINLYRNNALIHVKHISQQRTHLNNVRRILENYDFIQYLNETDQKFLLQNLKIHRYFHQQVIYQQNYLSTDINIILSGAIKLGWNTSQGNYHTVMFMPSGTLINIVPVLSGQPLIYEHIAQNETVIANIPGAIFSEILQRNAKAQFSILKLVCNRTQNKRANEIFDTTQSLLTRLAKELLFLANYHTDDSIIKLSQASFAELLGTTRQKINKEFSYLVEIKVIEVNYNRTEILDYDTLKQLASATDQVPTTDFF</sequence>
<dbReference type="RefSeq" id="WP_100534767.1">
    <property type="nucleotide sequence ID" value="NZ_CBDBYO010000014.1"/>
</dbReference>
<dbReference type="Proteomes" id="UP000243446">
    <property type="component" value="Unassembled WGS sequence"/>
</dbReference>
<dbReference type="InterPro" id="IPR036388">
    <property type="entry name" value="WH-like_DNA-bd_sf"/>
</dbReference>
<dbReference type="SUPFAM" id="SSF46785">
    <property type="entry name" value="Winged helix' DNA-binding domain"/>
    <property type="match status" value="1"/>
</dbReference>
<dbReference type="GO" id="GO:0003677">
    <property type="term" value="F:DNA binding"/>
    <property type="evidence" value="ECO:0007669"/>
    <property type="project" value="UniProtKB-KW"/>
</dbReference>
<reference evidence="5 6" key="1">
    <citation type="submission" date="2017-11" db="EMBL/GenBank/DDBJ databases">
        <title>Revising the taxonomy of the Acinetobacter lwoffii group: the description of Acinetobacter pseudolwoffii sp. nov. and emended description of Acinetobacter lwoffii.</title>
        <authorList>
            <person name="Nemec A."/>
            <person name="Radolfova-Krizova L."/>
        </authorList>
    </citation>
    <scope>NUCLEOTIDE SEQUENCE [LARGE SCALE GENOMIC DNA]</scope>
    <source>
        <strain evidence="5 6">ANC 5044</strain>
    </source>
</reference>
<evidence type="ECO:0000259" key="4">
    <source>
        <dbReference type="PROSITE" id="PS50042"/>
    </source>
</evidence>
<dbReference type="AlphaFoldDB" id="A0A2H9YSQ7"/>
<dbReference type="InterPro" id="IPR036390">
    <property type="entry name" value="WH_DNA-bd_sf"/>
</dbReference>
<dbReference type="Gene3D" id="1.10.10.10">
    <property type="entry name" value="Winged helix-like DNA-binding domain superfamily/Winged helix DNA-binding domain"/>
    <property type="match status" value="1"/>
</dbReference>
<evidence type="ECO:0000256" key="2">
    <source>
        <dbReference type="ARBA" id="ARBA00023125"/>
    </source>
</evidence>
<dbReference type="InterPro" id="IPR018490">
    <property type="entry name" value="cNMP-bd_dom_sf"/>
</dbReference>
<accession>A0A2H9YSQ7</accession>
<dbReference type="SUPFAM" id="SSF51206">
    <property type="entry name" value="cAMP-binding domain-like"/>
    <property type="match status" value="1"/>
</dbReference>
<dbReference type="Gene3D" id="2.60.120.10">
    <property type="entry name" value="Jelly Rolls"/>
    <property type="match status" value="1"/>
</dbReference>
<evidence type="ECO:0000256" key="1">
    <source>
        <dbReference type="ARBA" id="ARBA00023015"/>
    </source>
</evidence>
<dbReference type="PROSITE" id="PS50042">
    <property type="entry name" value="CNMP_BINDING_3"/>
    <property type="match status" value="1"/>
</dbReference>
<keyword evidence="3" id="KW-0804">Transcription</keyword>
<name>A0A2H9YSQ7_9GAMM</name>
<dbReference type="EMBL" id="PHRG01000002">
    <property type="protein sequence ID" value="PJO75683.1"/>
    <property type="molecule type" value="Genomic_DNA"/>
</dbReference>
<dbReference type="InterPro" id="IPR000595">
    <property type="entry name" value="cNMP-bd_dom"/>
</dbReference>
<proteinExistence type="predicted"/>
<dbReference type="GeneID" id="97175613"/>
<dbReference type="InterPro" id="IPR014710">
    <property type="entry name" value="RmlC-like_jellyroll"/>
</dbReference>
<evidence type="ECO:0000313" key="6">
    <source>
        <dbReference type="Proteomes" id="UP000243446"/>
    </source>
</evidence>
<gene>
    <name evidence="5" type="ORF">CWI32_04680</name>
</gene>
<protein>
    <submittedName>
        <fullName evidence="5">Crp/Fnr family transcriptional regulator</fullName>
    </submittedName>
</protein>
<organism evidence="5 6">
    <name type="scientific">Acinetobacter pseudolwoffii</name>
    <dbReference type="NCBI Taxonomy" id="2053287"/>
    <lineage>
        <taxon>Bacteria</taxon>
        <taxon>Pseudomonadati</taxon>
        <taxon>Pseudomonadota</taxon>
        <taxon>Gammaproteobacteria</taxon>
        <taxon>Moraxellales</taxon>
        <taxon>Moraxellaceae</taxon>
        <taxon>Acinetobacter</taxon>
    </lineage>
</organism>
<dbReference type="Pfam" id="PF00027">
    <property type="entry name" value="cNMP_binding"/>
    <property type="match status" value="1"/>
</dbReference>